<keyword evidence="3 8" id="KW-0812">Transmembrane</keyword>
<gene>
    <name evidence="9" type="ORF">GSOID_T00011727001</name>
</gene>
<evidence type="ECO:0000256" key="7">
    <source>
        <dbReference type="ARBA" id="ARBA00023136"/>
    </source>
</evidence>
<evidence type="ECO:0000256" key="2">
    <source>
        <dbReference type="ARBA" id="ARBA00008937"/>
    </source>
</evidence>
<comment type="similarity">
    <text evidence="2">Belongs to the FIS1 family.</text>
</comment>
<dbReference type="InterPro" id="IPR016543">
    <property type="entry name" value="Fis1"/>
</dbReference>
<sequence>MEQFVPLTFNEKNIADLRENYNLSIGQFQATNSVNKEAFYQTKFQLAHGLILSENQRDINEGIDFLKQLIREHENMTANRDYAYFIAIGLLRQKKYEDCMRKCEQILRVEPENHQVKQLSVAAEKNLRKEGLIGVGIAAGASLFGALAIGGLAAVAAAKRK</sequence>
<dbReference type="InterPro" id="IPR028061">
    <property type="entry name" value="Fis1_TPR_C"/>
</dbReference>
<dbReference type="GO" id="GO:0043653">
    <property type="term" value="P:mitochondrial fragmentation involved in apoptotic process"/>
    <property type="evidence" value="ECO:0007669"/>
    <property type="project" value="TreeGrafter"/>
</dbReference>
<dbReference type="EMBL" id="FN653018">
    <property type="protein sequence ID" value="CBY22179.1"/>
    <property type="molecule type" value="Genomic_DNA"/>
</dbReference>
<dbReference type="AlphaFoldDB" id="E4WXT5"/>
<evidence type="ECO:0000256" key="6">
    <source>
        <dbReference type="ARBA" id="ARBA00023128"/>
    </source>
</evidence>
<dbReference type="InterPro" id="IPR033745">
    <property type="entry name" value="Fis1_cytosol"/>
</dbReference>
<dbReference type="GO" id="GO:0005778">
    <property type="term" value="C:peroxisomal membrane"/>
    <property type="evidence" value="ECO:0007669"/>
    <property type="project" value="TreeGrafter"/>
</dbReference>
<accession>E4WXT5</accession>
<evidence type="ECO:0000256" key="1">
    <source>
        <dbReference type="ARBA" id="ARBA00004572"/>
    </source>
</evidence>
<protein>
    <recommendedName>
        <fullName evidence="11">Mitochondrial fission 1 protein</fullName>
    </recommendedName>
</protein>
<dbReference type="Pfam" id="PF14853">
    <property type="entry name" value="Fis1_TPR_C"/>
    <property type="match status" value="1"/>
</dbReference>
<dbReference type="GO" id="GO:0000266">
    <property type="term" value="P:mitochondrial fission"/>
    <property type="evidence" value="ECO:0007669"/>
    <property type="project" value="InterPro"/>
</dbReference>
<evidence type="ECO:0000313" key="10">
    <source>
        <dbReference type="Proteomes" id="UP000001307"/>
    </source>
</evidence>
<keyword evidence="7 8" id="KW-0472">Membrane</keyword>
<organism evidence="9">
    <name type="scientific">Oikopleura dioica</name>
    <name type="common">Tunicate</name>
    <dbReference type="NCBI Taxonomy" id="34765"/>
    <lineage>
        <taxon>Eukaryota</taxon>
        <taxon>Metazoa</taxon>
        <taxon>Chordata</taxon>
        <taxon>Tunicata</taxon>
        <taxon>Appendicularia</taxon>
        <taxon>Copelata</taxon>
        <taxon>Oikopleuridae</taxon>
        <taxon>Oikopleura</taxon>
    </lineage>
</organism>
<name>E4WXT5_OIKDI</name>
<evidence type="ECO:0000256" key="8">
    <source>
        <dbReference type="SAM" id="Phobius"/>
    </source>
</evidence>
<dbReference type="InterPro" id="IPR028058">
    <property type="entry name" value="Fis1_TPR_N"/>
</dbReference>
<dbReference type="Pfam" id="PF14852">
    <property type="entry name" value="Fis1_TPR_N"/>
    <property type="match status" value="1"/>
</dbReference>
<dbReference type="GO" id="GO:0005741">
    <property type="term" value="C:mitochondrial outer membrane"/>
    <property type="evidence" value="ECO:0007669"/>
    <property type="project" value="UniProtKB-SubCell"/>
</dbReference>
<dbReference type="CDD" id="cd12212">
    <property type="entry name" value="Fis1"/>
    <property type="match status" value="1"/>
</dbReference>
<dbReference type="InParanoid" id="E4WXT5"/>
<dbReference type="OrthoDB" id="421154at2759"/>
<evidence type="ECO:0008006" key="11">
    <source>
        <dbReference type="Google" id="ProtNLM"/>
    </source>
</evidence>
<keyword evidence="4" id="KW-1000">Mitochondrion outer membrane</keyword>
<keyword evidence="6" id="KW-0496">Mitochondrion</keyword>
<dbReference type="PANTHER" id="PTHR13247:SF0">
    <property type="entry name" value="MITOCHONDRIAL FISSION 1 PROTEIN"/>
    <property type="match status" value="1"/>
</dbReference>
<evidence type="ECO:0000256" key="5">
    <source>
        <dbReference type="ARBA" id="ARBA00022989"/>
    </source>
</evidence>
<evidence type="ECO:0000256" key="3">
    <source>
        <dbReference type="ARBA" id="ARBA00022692"/>
    </source>
</evidence>
<dbReference type="Gene3D" id="1.25.40.10">
    <property type="entry name" value="Tetratricopeptide repeat domain"/>
    <property type="match status" value="1"/>
</dbReference>
<evidence type="ECO:0000256" key="4">
    <source>
        <dbReference type="ARBA" id="ARBA00022787"/>
    </source>
</evidence>
<dbReference type="SUPFAM" id="SSF48452">
    <property type="entry name" value="TPR-like"/>
    <property type="match status" value="1"/>
</dbReference>
<dbReference type="InterPro" id="IPR011990">
    <property type="entry name" value="TPR-like_helical_dom_sf"/>
</dbReference>
<dbReference type="FunCoup" id="E4WXT5">
    <property type="interactions" value="165"/>
</dbReference>
<dbReference type="GO" id="GO:0000422">
    <property type="term" value="P:autophagy of mitochondrion"/>
    <property type="evidence" value="ECO:0007669"/>
    <property type="project" value="TreeGrafter"/>
</dbReference>
<keyword evidence="10" id="KW-1185">Reference proteome</keyword>
<reference evidence="9" key="1">
    <citation type="journal article" date="2010" name="Science">
        <title>Plasticity of animal genome architecture unmasked by rapid evolution of a pelagic tunicate.</title>
        <authorList>
            <person name="Denoeud F."/>
            <person name="Henriet S."/>
            <person name="Mungpakdee S."/>
            <person name="Aury J.M."/>
            <person name="Da Silva C."/>
            <person name="Brinkmann H."/>
            <person name="Mikhaleva J."/>
            <person name="Olsen L.C."/>
            <person name="Jubin C."/>
            <person name="Canestro C."/>
            <person name="Bouquet J.M."/>
            <person name="Danks G."/>
            <person name="Poulain J."/>
            <person name="Campsteijn C."/>
            <person name="Adamski M."/>
            <person name="Cross I."/>
            <person name="Yadetie F."/>
            <person name="Muffato M."/>
            <person name="Louis A."/>
            <person name="Butcher S."/>
            <person name="Tsagkogeorga G."/>
            <person name="Konrad A."/>
            <person name="Singh S."/>
            <person name="Jensen M.F."/>
            <person name="Cong E.H."/>
            <person name="Eikeseth-Otteraa H."/>
            <person name="Noel B."/>
            <person name="Anthouard V."/>
            <person name="Porcel B.M."/>
            <person name="Kachouri-Lafond R."/>
            <person name="Nishino A."/>
            <person name="Ugolini M."/>
            <person name="Chourrout P."/>
            <person name="Nishida H."/>
            <person name="Aasland R."/>
            <person name="Huzurbazar S."/>
            <person name="Westhof E."/>
            <person name="Delsuc F."/>
            <person name="Lehrach H."/>
            <person name="Reinhardt R."/>
            <person name="Weissenbach J."/>
            <person name="Roy S.W."/>
            <person name="Artiguenave F."/>
            <person name="Postlethwait J.H."/>
            <person name="Manak J.R."/>
            <person name="Thompson E.M."/>
            <person name="Jaillon O."/>
            <person name="Du Pasquier L."/>
            <person name="Boudinot P."/>
            <person name="Liberles D.A."/>
            <person name="Volff J.N."/>
            <person name="Philippe H."/>
            <person name="Lenhard B."/>
            <person name="Roest Crollius H."/>
            <person name="Wincker P."/>
            <person name="Chourrout D."/>
        </authorList>
    </citation>
    <scope>NUCLEOTIDE SEQUENCE [LARGE SCALE GENOMIC DNA]</scope>
</reference>
<feature type="transmembrane region" description="Helical" evidence="8">
    <location>
        <begin position="132"/>
        <end position="158"/>
    </location>
</feature>
<comment type="subcellular location">
    <subcellularLocation>
        <location evidence="1">Mitochondrion outer membrane</location>
        <topology evidence="1">Single-pass membrane protein</topology>
    </subcellularLocation>
</comment>
<evidence type="ECO:0000313" key="9">
    <source>
        <dbReference type="EMBL" id="CBY22179.1"/>
    </source>
</evidence>
<dbReference type="Proteomes" id="UP000001307">
    <property type="component" value="Unassembled WGS sequence"/>
</dbReference>
<proteinExistence type="inferred from homology"/>
<keyword evidence="5 8" id="KW-1133">Transmembrane helix</keyword>
<dbReference type="PANTHER" id="PTHR13247">
    <property type="entry name" value="TETRATRICOPEPTIDE REPEAT PROTEIN 11 TPR REPEAT PROTEIN 11"/>
    <property type="match status" value="1"/>
</dbReference>
<dbReference type="GO" id="GO:0016559">
    <property type="term" value="P:peroxisome fission"/>
    <property type="evidence" value="ECO:0007669"/>
    <property type="project" value="TreeGrafter"/>
</dbReference>